<sequence>MDTIKEHLQQLHSYFAKSSNKTEVLKAASATLGLQYLKVKEVKDVCWLSQHLAVANLQRNLSAVLAEVNWCPTAKGLDAVCAMYRFVAALYLQGDVLPRLTRLSKVFRKEDVNFLAIKEQVPVTMASLLAIKHSGDSQGSFLSQVHQDLDDPMGLGTFNIEERERPVGEDQDQRAVLGSVQRGGSSCKRQRLLCCKSGPLTSNMC</sequence>
<proteinExistence type="predicted"/>
<protein>
    <submittedName>
        <fullName evidence="1">Uncharacterized protein</fullName>
    </submittedName>
</protein>
<dbReference type="Proteomes" id="UP000193380">
    <property type="component" value="Unassembled WGS sequence"/>
</dbReference>
<reference evidence="1" key="2">
    <citation type="submission" date="2014-03" db="EMBL/GenBank/DDBJ databases">
        <authorList>
            <person name="Genoscope - CEA"/>
        </authorList>
    </citation>
    <scope>NUCLEOTIDE SEQUENCE</scope>
</reference>
<dbReference type="PANTHER" id="PTHR46880">
    <property type="entry name" value="RAS-ASSOCIATING DOMAIN-CONTAINING PROTEIN"/>
    <property type="match status" value="1"/>
</dbReference>
<dbReference type="PANTHER" id="PTHR46880:SF5">
    <property type="entry name" value="DUF4371 DOMAIN-CONTAINING PROTEIN"/>
    <property type="match status" value="1"/>
</dbReference>
<dbReference type="STRING" id="8022.A0A060WCL1"/>
<gene>
    <name evidence="1" type="ORF">GSONMT00068157001</name>
</gene>
<accession>A0A060WCL1</accession>
<dbReference type="AlphaFoldDB" id="A0A060WCL1"/>
<dbReference type="EMBL" id="FR904423">
    <property type="protein sequence ID" value="CDQ62979.1"/>
    <property type="molecule type" value="Genomic_DNA"/>
</dbReference>
<dbReference type="PaxDb" id="8022-A0A060WCL1"/>
<organism evidence="1 2">
    <name type="scientific">Oncorhynchus mykiss</name>
    <name type="common">Rainbow trout</name>
    <name type="synonym">Salmo gairdneri</name>
    <dbReference type="NCBI Taxonomy" id="8022"/>
    <lineage>
        <taxon>Eukaryota</taxon>
        <taxon>Metazoa</taxon>
        <taxon>Chordata</taxon>
        <taxon>Craniata</taxon>
        <taxon>Vertebrata</taxon>
        <taxon>Euteleostomi</taxon>
        <taxon>Actinopterygii</taxon>
        <taxon>Neopterygii</taxon>
        <taxon>Teleostei</taxon>
        <taxon>Protacanthopterygii</taxon>
        <taxon>Salmoniformes</taxon>
        <taxon>Salmonidae</taxon>
        <taxon>Salmoninae</taxon>
        <taxon>Oncorhynchus</taxon>
    </lineage>
</organism>
<evidence type="ECO:0000313" key="1">
    <source>
        <dbReference type="EMBL" id="CDQ62979.1"/>
    </source>
</evidence>
<reference evidence="1" key="1">
    <citation type="journal article" date="2014" name="Nat. Commun.">
        <title>The rainbow trout genome provides novel insights into evolution after whole-genome duplication in vertebrates.</title>
        <authorList>
            <person name="Berthelot C."/>
            <person name="Brunet F."/>
            <person name="Chalopin D."/>
            <person name="Juanchich A."/>
            <person name="Bernard M."/>
            <person name="Noel B."/>
            <person name="Bento P."/>
            <person name="Da Silva C."/>
            <person name="Labadie K."/>
            <person name="Alberti A."/>
            <person name="Aury J.M."/>
            <person name="Louis A."/>
            <person name="Dehais P."/>
            <person name="Bardou P."/>
            <person name="Montfort J."/>
            <person name="Klopp C."/>
            <person name="Cabau C."/>
            <person name="Gaspin C."/>
            <person name="Thorgaard G.H."/>
            <person name="Boussaha M."/>
            <person name="Quillet E."/>
            <person name="Guyomard R."/>
            <person name="Galiana D."/>
            <person name="Bobe J."/>
            <person name="Volff J.N."/>
            <person name="Genet C."/>
            <person name="Wincker P."/>
            <person name="Jaillon O."/>
            <person name="Roest Crollius H."/>
            <person name="Guiguen Y."/>
        </authorList>
    </citation>
    <scope>NUCLEOTIDE SEQUENCE [LARGE SCALE GENOMIC DNA]</scope>
</reference>
<name>A0A060WCL1_ONCMY</name>
<evidence type="ECO:0000313" key="2">
    <source>
        <dbReference type="Proteomes" id="UP000193380"/>
    </source>
</evidence>